<keyword evidence="3" id="KW-1185">Reference proteome</keyword>
<proteinExistence type="predicted"/>
<evidence type="ECO:0000313" key="3">
    <source>
        <dbReference type="Proteomes" id="UP000182658"/>
    </source>
</evidence>
<reference evidence="2 3" key="1">
    <citation type="submission" date="2016-10" db="EMBL/GenBank/DDBJ databases">
        <title>Draft genome sequence of Coniochaeta ligniaria NRRL30616, a lignocellulolytic fungus for bioabatement of inhibitors in plant biomass hydrolysates.</title>
        <authorList>
            <consortium name="DOE Joint Genome Institute"/>
            <person name="Jimenez D.J."/>
            <person name="Hector R.E."/>
            <person name="Riley R."/>
            <person name="Sun H."/>
            <person name="Grigoriev I.V."/>
            <person name="Van Elsas J.D."/>
            <person name="Nichols N.N."/>
        </authorList>
    </citation>
    <scope>NUCLEOTIDE SEQUENCE [LARGE SCALE GENOMIC DNA]</scope>
    <source>
        <strain evidence="2 3">NRRL 30616</strain>
    </source>
</reference>
<dbReference type="Proteomes" id="UP000182658">
    <property type="component" value="Unassembled WGS sequence"/>
</dbReference>
<dbReference type="EMBL" id="KV875101">
    <property type="protein sequence ID" value="OIW25521.1"/>
    <property type="molecule type" value="Genomic_DNA"/>
</dbReference>
<dbReference type="OrthoDB" id="5368615at2759"/>
<dbReference type="AlphaFoldDB" id="A0A1J7IWQ1"/>
<evidence type="ECO:0000256" key="1">
    <source>
        <dbReference type="SAM" id="MobiDB-lite"/>
    </source>
</evidence>
<organism evidence="2 3">
    <name type="scientific">Coniochaeta ligniaria NRRL 30616</name>
    <dbReference type="NCBI Taxonomy" id="1408157"/>
    <lineage>
        <taxon>Eukaryota</taxon>
        <taxon>Fungi</taxon>
        <taxon>Dikarya</taxon>
        <taxon>Ascomycota</taxon>
        <taxon>Pezizomycotina</taxon>
        <taxon>Sordariomycetes</taxon>
        <taxon>Sordariomycetidae</taxon>
        <taxon>Coniochaetales</taxon>
        <taxon>Coniochaetaceae</taxon>
        <taxon>Coniochaeta</taxon>
    </lineage>
</organism>
<gene>
    <name evidence="2" type="ORF">CONLIGDRAFT_635343</name>
</gene>
<evidence type="ECO:0000313" key="2">
    <source>
        <dbReference type="EMBL" id="OIW25521.1"/>
    </source>
</evidence>
<accession>A0A1J7IWQ1</accession>
<dbReference type="InParanoid" id="A0A1J7IWQ1"/>
<sequence>MSDAGRPGLLRRLNRSGQVLIVPMGEVYPVDFQITPAIGTANLGSCSVAAIISAFGAILAHIPPLPSLTAHEADPHAGDNNVRAMMGRVRELYMEYEGYFPVASTVVVCAILNGQVALPDQMEIMQEAFRDMGLESVTHTYDVPGDRTLPGQGTVTVVSSYLEQGTMGIYVEDNLVTPIPAAAPDVLGEEESRVTQMQQSDYEPGYSEQEYGSAVDVEMRYDESVEQAGPSSYDEFEEMTQGEFVEHAGPSSDAELDAPASRTPTRKWVEVKITIVSHLTRRNEYVFQDAKNRSVSTKD</sequence>
<feature type="region of interest" description="Disordered" evidence="1">
    <location>
        <begin position="188"/>
        <end position="208"/>
    </location>
</feature>
<protein>
    <submittedName>
        <fullName evidence="2">Uncharacterized protein</fullName>
    </submittedName>
</protein>
<name>A0A1J7IWQ1_9PEZI</name>